<evidence type="ECO:0000313" key="1">
    <source>
        <dbReference type="EMBL" id="MFC7192948.1"/>
    </source>
</evidence>
<dbReference type="GeneID" id="76202821"/>
<reference evidence="1 2" key="1">
    <citation type="journal article" date="2019" name="Int. J. Syst. Evol. Microbiol.">
        <title>The Global Catalogue of Microorganisms (GCM) 10K type strain sequencing project: providing services to taxonomists for standard genome sequencing and annotation.</title>
        <authorList>
            <consortium name="The Broad Institute Genomics Platform"/>
            <consortium name="The Broad Institute Genome Sequencing Center for Infectious Disease"/>
            <person name="Wu L."/>
            <person name="Ma J."/>
        </authorList>
    </citation>
    <scope>NUCLEOTIDE SEQUENCE [LARGE SCALE GENOMIC DNA]</scope>
    <source>
        <strain evidence="1 2">RDMS1</strain>
    </source>
</reference>
<proteinExistence type="predicted"/>
<gene>
    <name evidence="1" type="ORF">ACFQL7_26240</name>
</gene>
<dbReference type="EMBL" id="JBHTAX010000006">
    <property type="protein sequence ID" value="MFC7192948.1"/>
    <property type="molecule type" value="Genomic_DNA"/>
</dbReference>
<evidence type="ECO:0000313" key="2">
    <source>
        <dbReference type="Proteomes" id="UP001596417"/>
    </source>
</evidence>
<organism evidence="1 2">
    <name type="scientific">Halocatena marina</name>
    <dbReference type="NCBI Taxonomy" id="2934937"/>
    <lineage>
        <taxon>Archaea</taxon>
        <taxon>Methanobacteriati</taxon>
        <taxon>Methanobacteriota</taxon>
        <taxon>Stenosarchaea group</taxon>
        <taxon>Halobacteria</taxon>
        <taxon>Halobacteriales</taxon>
        <taxon>Natronomonadaceae</taxon>
        <taxon>Halocatena</taxon>
    </lineage>
</organism>
<sequence>MPKETSQKLIELAVELHQWVAPFHTRSIYLPEEWYSFQVRRASICEELGWLTIFSEACLVKIGRETILSAPARRVEELETSDVLLVITKLGDAVDDVDKVVEAVRTHLNQQSRVRYRNPTSLRREPLI</sequence>
<accession>A0ABD5YUN7</accession>
<dbReference type="AlphaFoldDB" id="A0ABD5YUN7"/>
<dbReference type="RefSeq" id="WP_248910421.1">
    <property type="nucleotide sequence ID" value="NZ_CP109982.1"/>
</dbReference>
<keyword evidence="2" id="KW-1185">Reference proteome</keyword>
<name>A0ABD5YUN7_9EURY</name>
<protein>
    <submittedName>
        <fullName evidence="1">Uncharacterized protein</fullName>
    </submittedName>
</protein>
<comment type="caution">
    <text evidence="1">The sequence shown here is derived from an EMBL/GenBank/DDBJ whole genome shotgun (WGS) entry which is preliminary data.</text>
</comment>
<dbReference type="Proteomes" id="UP001596417">
    <property type="component" value="Unassembled WGS sequence"/>
</dbReference>